<dbReference type="Gene3D" id="3.90.1150.160">
    <property type="match status" value="1"/>
</dbReference>
<protein>
    <recommendedName>
        <fullName evidence="3 7">Glutamate decarboxylase</fullName>
        <ecNumber evidence="3 7">4.1.1.15</ecNumber>
    </recommendedName>
</protein>
<dbReference type="GO" id="GO:0030170">
    <property type="term" value="F:pyridoxal phosphate binding"/>
    <property type="evidence" value="ECO:0007669"/>
    <property type="project" value="InterPro"/>
</dbReference>
<accession>A0A484FPL7</accession>
<dbReference type="InterPro" id="IPR002129">
    <property type="entry name" value="PyrdxlP-dep_de-COase"/>
</dbReference>
<dbReference type="PANTHER" id="PTHR43321:SF6">
    <property type="entry name" value="GLUTAMATE DECARBOXYLASE"/>
    <property type="match status" value="1"/>
</dbReference>
<evidence type="ECO:0000256" key="6">
    <source>
        <dbReference type="PIRSR" id="PIRSR602129-50"/>
    </source>
</evidence>
<name>A0A484FPL7_COLOR</name>
<evidence type="ECO:0000256" key="1">
    <source>
        <dbReference type="ARBA" id="ARBA00001933"/>
    </source>
</evidence>
<feature type="modified residue" description="N6-(pyridoxal phosphate)lysine" evidence="6">
    <location>
        <position position="666"/>
    </location>
</feature>
<keyword evidence="7" id="KW-0210">Decarboxylase</keyword>
<comment type="catalytic activity">
    <reaction evidence="7">
        <text>L-glutamate + H(+) = 4-aminobutanoate + CO2</text>
        <dbReference type="Rhea" id="RHEA:17785"/>
        <dbReference type="ChEBI" id="CHEBI:15378"/>
        <dbReference type="ChEBI" id="CHEBI:16526"/>
        <dbReference type="ChEBI" id="CHEBI:29985"/>
        <dbReference type="ChEBI" id="CHEBI:59888"/>
        <dbReference type="EC" id="4.1.1.15"/>
    </reaction>
</comment>
<evidence type="ECO:0000313" key="9">
    <source>
        <dbReference type="Proteomes" id="UP000014480"/>
    </source>
</evidence>
<keyword evidence="5 7" id="KW-0456">Lyase</keyword>
<proteinExistence type="inferred from homology"/>
<gene>
    <name evidence="8" type="primary">GAD</name>
    <name evidence="8" type="ORF">Cob_v007024</name>
</gene>
<comment type="caution">
    <text evidence="8">The sequence shown here is derived from an EMBL/GenBank/DDBJ whole genome shotgun (WGS) entry which is preliminary data.</text>
</comment>
<evidence type="ECO:0000256" key="7">
    <source>
        <dbReference type="RuleBase" id="RU361171"/>
    </source>
</evidence>
<dbReference type="NCBIfam" id="TIGR01788">
    <property type="entry name" value="Glu-decarb-GAD"/>
    <property type="match status" value="1"/>
</dbReference>
<evidence type="ECO:0000256" key="4">
    <source>
        <dbReference type="ARBA" id="ARBA00022898"/>
    </source>
</evidence>
<dbReference type="STRING" id="1213857.A0A484FPL7"/>
<dbReference type="OrthoDB" id="10329147at2759"/>
<reference evidence="9" key="2">
    <citation type="journal article" date="2019" name="Mol. Plant Microbe Interact.">
        <title>Genome sequence resources for four phytopathogenic fungi from the Colletotrichum orbiculare species complex.</title>
        <authorList>
            <person name="Gan P."/>
            <person name="Tsushima A."/>
            <person name="Narusaka M."/>
            <person name="Narusaka Y."/>
            <person name="Takano Y."/>
            <person name="Kubo Y."/>
            <person name="Shirasu K."/>
        </authorList>
    </citation>
    <scope>GENOME REANNOTATION</scope>
    <source>
        <strain evidence="9">104-T / ATCC 96160 / CBS 514.97 / LARS 414 / MAFF 240422</strain>
    </source>
</reference>
<dbReference type="InterPro" id="IPR015421">
    <property type="entry name" value="PyrdxlP-dep_Trfase_major"/>
</dbReference>
<evidence type="ECO:0000256" key="2">
    <source>
        <dbReference type="ARBA" id="ARBA00009533"/>
    </source>
</evidence>
<dbReference type="Proteomes" id="UP000014480">
    <property type="component" value="Unassembled WGS sequence"/>
</dbReference>
<dbReference type="InterPro" id="IPR010107">
    <property type="entry name" value="Glutamate_decarboxylase"/>
</dbReference>
<evidence type="ECO:0000256" key="3">
    <source>
        <dbReference type="ARBA" id="ARBA00012421"/>
    </source>
</evidence>
<dbReference type="GO" id="GO:0006538">
    <property type="term" value="P:L-glutamate catabolic process"/>
    <property type="evidence" value="ECO:0007669"/>
    <property type="project" value="TreeGrafter"/>
</dbReference>
<dbReference type="Pfam" id="PF00282">
    <property type="entry name" value="Pyridoxal_deC"/>
    <property type="match status" value="1"/>
</dbReference>
<evidence type="ECO:0000256" key="5">
    <source>
        <dbReference type="ARBA" id="ARBA00023239"/>
    </source>
</evidence>
<dbReference type="EC" id="4.1.1.15" evidence="3 7"/>
<comment type="cofactor">
    <cofactor evidence="1 6 7">
        <name>pyridoxal 5'-phosphate</name>
        <dbReference type="ChEBI" id="CHEBI:597326"/>
    </cofactor>
</comment>
<dbReference type="Gene3D" id="4.10.280.50">
    <property type="match status" value="1"/>
</dbReference>
<dbReference type="GO" id="GO:0004351">
    <property type="term" value="F:glutamate decarboxylase activity"/>
    <property type="evidence" value="ECO:0007669"/>
    <property type="project" value="UniProtKB-EC"/>
</dbReference>
<dbReference type="Gene3D" id="3.40.640.10">
    <property type="entry name" value="Type I PLP-dependent aspartate aminotransferase-like (Major domain)"/>
    <property type="match status" value="1"/>
</dbReference>
<sequence length="854" mass="94859">MAMFKYSPAITCPCIVTLECFALQRDERRRAHNDTPPGAVMDSGDFDPRDGCLASIAYERLLFDITIRMDLFREDSLAEALDASSPADVVQSQRLLSSFRSFLSRGSAESISILLSSSKAKSQAPHMTGPGPSFQDTTEPFVGAGGPAGTVGTWVGRDGQSRLTKESQDALLFLKDRVLAPKRLQYLLRVVDGVLNAPRQPASFYRNLWSTHSRCIFSDADPAQTRIARLLTGIKHIDQESQRFESAGRISLIFLAHDIEVVKDQDMILAPGQTRQNLAVLSIAQQLRVDCNEIKNKWRRGRNYIKLLERCGPAALLELGTGVNWYWEKALTKEDVDVFVEFFEAKLPHLSSRVKDLNEAAGKMFVDGMLAYGWTLESLFGTDSRLRQALALHCPGLFRTPPRPFQDHRADIDDRNLDSAAAAEAKFEERSMSPDQAYRRLRDELDQDHSPHFNLATFNSTYMEPIVARLMTENLAKNLVDPRAYPAVARIEQRCLRILADLYHMPRHAAAEVVGVSTVGSSEAIMLAVLALRERWAGNSTAWPGDDQTGKVRPNIIITSAAHVCWAKAGRYFGVDVVSVPCSDGRFVLDPARAVDLVDEGTIGTTYTGEYEDVAEVNRLLIERGLDIPIHVDAASGGFVAPFLEPELEWDFRLQQVVSINVSGHKYGLVYPGVGWALWRSAAHLPRDLVFRLSYLGRTQESYTLNFSRGSSHVLAQYYQFVRLGRAGYRRVLEGIGRVAARLAGHLRALGFLVLSRAPGCGGGVPIVAFRLDRTWAPRFDEYALSAELEKRGWLVPAYAMADGAQHVTLLRVVCRVDFTPQLCDRFADELRAALARLLAVVPGRHTIGVVDGT</sequence>
<dbReference type="SUPFAM" id="SSF53383">
    <property type="entry name" value="PLP-dependent transferases"/>
    <property type="match status" value="1"/>
</dbReference>
<keyword evidence="9" id="KW-1185">Reference proteome</keyword>
<organism evidence="8 9">
    <name type="scientific">Colletotrichum orbiculare (strain 104-T / ATCC 96160 / CBS 514.97 / LARS 414 / MAFF 240422)</name>
    <name type="common">Cucumber anthracnose fungus</name>
    <name type="synonym">Colletotrichum lagenarium</name>
    <dbReference type="NCBI Taxonomy" id="1213857"/>
    <lineage>
        <taxon>Eukaryota</taxon>
        <taxon>Fungi</taxon>
        <taxon>Dikarya</taxon>
        <taxon>Ascomycota</taxon>
        <taxon>Pezizomycotina</taxon>
        <taxon>Sordariomycetes</taxon>
        <taxon>Hypocreomycetidae</taxon>
        <taxon>Glomerellales</taxon>
        <taxon>Glomerellaceae</taxon>
        <taxon>Colletotrichum</taxon>
        <taxon>Colletotrichum orbiculare species complex</taxon>
    </lineage>
</organism>
<dbReference type="InterPro" id="IPR015424">
    <property type="entry name" value="PyrdxlP-dep_Trfase"/>
</dbReference>
<dbReference type="PANTHER" id="PTHR43321">
    <property type="entry name" value="GLUTAMATE DECARBOXYLASE"/>
    <property type="match status" value="1"/>
</dbReference>
<dbReference type="EMBL" id="AMCV02000018">
    <property type="protein sequence ID" value="TDZ19776.1"/>
    <property type="molecule type" value="Genomic_DNA"/>
</dbReference>
<comment type="similarity">
    <text evidence="2 7">Belongs to the group II decarboxylase family.</text>
</comment>
<reference evidence="9" key="1">
    <citation type="journal article" date="2013" name="New Phytol.">
        <title>Comparative genomic and transcriptomic analyses reveal the hemibiotrophic stage shift of Colletotrichum fungi.</title>
        <authorList>
            <person name="Gan P."/>
            <person name="Ikeda K."/>
            <person name="Irieda H."/>
            <person name="Narusaka M."/>
            <person name="O'Connell R.J."/>
            <person name="Narusaka Y."/>
            <person name="Takano Y."/>
            <person name="Kubo Y."/>
            <person name="Shirasu K."/>
        </authorList>
    </citation>
    <scope>NUCLEOTIDE SEQUENCE [LARGE SCALE GENOMIC DNA]</scope>
    <source>
        <strain evidence="9">104-T / ATCC 96160 / CBS 514.97 / LARS 414 / MAFF 240422</strain>
    </source>
</reference>
<keyword evidence="4 6" id="KW-0663">Pyridoxal phosphate</keyword>
<evidence type="ECO:0000313" key="8">
    <source>
        <dbReference type="EMBL" id="TDZ19776.1"/>
    </source>
</evidence>
<dbReference type="GO" id="GO:0005829">
    <property type="term" value="C:cytosol"/>
    <property type="evidence" value="ECO:0007669"/>
    <property type="project" value="TreeGrafter"/>
</dbReference>
<dbReference type="AlphaFoldDB" id="A0A484FPL7"/>